<protein>
    <submittedName>
        <fullName evidence="2">Uncharacterized protein</fullName>
    </submittedName>
</protein>
<evidence type="ECO:0000313" key="2">
    <source>
        <dbReference type="EMBL" id="QDU99210.1"/>
    </source>
</evidence>
<accession>A0A518E546</accession>
<keyword evidence="1" id="KW-0472">Membrane</keyword>
<dbReference type="Proteomes" id="UP000317648">
    <property type="component" value="Chromosome"/>
</dbReference>
<sequence length="114" mass="11633">MLLLKRLWNDEVGAVVSIELVLIGTVLLLGVMVGLGALRDSVNNELADVGGAIDEINQSYIVNSVTGHSISVGGSQFVDALDFCDGNDNAGSVGFNGCITHTNGTGSNEGTAAP</sequence>
<dbReference type="OrthoDB" id="278295at2"/>
<keyword evidence="1" id="KW-1133">Transmembrane helix</keyword>
<gene>
    <name evidence="2" type="ORF">Pla8534_71230</name>
</gene>
<dbReference type="AlphaFoldDB" id="A0A518E546"/>
<dbReference type="EMBL" id="CP036433">
    <property type="protein sequence ID" value="QDU99210.1"/>
    <property type="molecule type" value="Genomic_DNA"/>
</dbReference>
<dbReference type="RefSeq" id="WP_145059058.1">
    <property type="nucleotide sequence ID" value="NZ_CP036433.1"/>
</dbReference>
<dbReference type="KEGG" id="lcre:Pla8534_71230"/>
<feature type="transmembrane region" description="Helical" evidence="1">
    <location>
        <begin position="12"/>
        <end position="38"/>
    </location>
</feature>
<evidence type="ECO:0000313" key="3">
    <source>
        <dbReference type="Proteomes" id="UP000317648"/>
    </source>
</evidence>
<keyword evidence="1" id="KW-0812">Transmembrane</keyword>
<proteinExistence type="predicted"/>
<organism evidence="2 3">
    <name type="scientific">Lignipirellula cremea</name>
    <dbReference type="NCBI Taxonomy" id="2528010"/>
    <lineage>
        <taxon>Bacteria</taxon>
        <taxon>Pseudomonadati</taxon>
        <taxon>Planctomycetota</taxon>
        <taxon>Planctomycetia</taxon>
        <taxon>Pirellulales</taxon>
        <taxon>Pirellulaceae</taxon>
        <taxon>Lignipirellula</taxon>
    </lineage>
</organism>
<evidence type="ECO:0000256" key="1">
    <source>
        <dbReference type="SAM" id="Phobius"/>
    </source>
</evidence>
<name>A0A518E546_9BACT</name>
<keyword evidence="3" id="KW-1185">Reference proteome</keyword>
<reference evidence="2 3" key="1">
    <citation type="submission" date="2019-02" db="EMBL/GenBank/DDBJ databases">
        <title>Deep-cultivation of Planctomycetes and their phenomic and genomic characterization uncovers novel biology.</title>
        <authorList>
            <person name="Wiegand S."/>
            <person name="Jogler M."/>
            <person name="Boedeker C."/>
            <person name="Pinto D."/>
            <person name="Vollmers J."/>
            <person name="Rivas-Marin E."/>
            <person name="Kohn T."/>
            <person name="Peeters S.H."/>
            <person name="Heuer A."/>
            <person name="Rast P."/>
            <person name="Oberbeckmann S."/>
            <person name="Bunk B."/>
            <person name="Jeske O."/>
            <person name="Meyerdierks A."/>
            <person name="Storesund J.E."/>
            <person name="Kallscheuer N."/>
            <person name="Luecker S."/>
            <person name="Lage O.M."/>
            <person name="Pohl T."/>
            <person name="Merkel B.J."/>
            <person name="Hornburger P."/>
            <person name="Mueller R.-W."/>
            <person name="Bruemmer F."/>
            <person name="Labrenz M."/>
            <person name="Spormann A.M."/>
            <person name="Op den Camp H."/>
            <person name="Overmann J."/>
            <person name="Amann R."/>
            <person name="Jetten M.S.M."/>
            <person name="Mascher T."/>
            <person name="Medema M.H."/>
            <person name="Devos D.P."/>
            <person name="Kaster A.-K."/>
            <person name="Ovreas L."/>
            <person name="Rohde M."/>
            <person name="Galperin M.Y."/>
            <person name="Jogler C."/>
        </authorList>
    </citation>
    <scope>NUCLEOTIDE SEQUENCE [LARGE SCALE GENOMIC DNA]</scope>
    <source>
        <strain evidence="2 3">Pla85_3_4</strain>
    </source>
</reference>